<proteinExistence type="predicted"/>
<keyword evidence="4" id="KW-1185">Reference proteome</keyword>
<feature type="region of interest" description="Disordered" evidence="1">
    <location>
        <begin position="206"/>
        <end position="225"/>
    </location>
</feature>
<dbReference type="Gene3D" id="3.90.550.10">
    <property type="entry name" value="Spore Coat Polysaccharide Biosynthesis Protein SpsA, Chain A"/>
    <property type="match status" value="1"/>
</dbReference>
<dbReference type="InterPro" id="IPR029044">
    <property type="entry name" value="Nucleotide-diphossugar_trans"/>
</dbReference>
<feature type="domain" description="MobA-like NTP transferase" evidence="2">
    <location>
        <begin position="34"/>
        <end position="198"/>
    </location>
</feature>
<dbReference type="SUPFAM" id="SSF53448">
    <property type="entry name" value="Nucleotide-diphospho-sugar transferases"/>
    <property type="match status" value="1"/>
</dbReference>
<gene>
    <name evidence="3" type="ORF">CC117_03005</name>
</gene>
<sequence length="225" mass="23018">MTGHLPGTTGSGPPRPGPGAGPRPGPRTGARVVAAVLAAGSGSRMGTPKAELRIGGARLVDRVVEAARDAGCARIIAVVRAGTAVPGAERVANPAPERGLRSSLALALELAADPLPHPHPHPRSSSCDAIVLLLVDMPGISGDAIRAVVAAWRPGRVAMGRYGDRRGHPIVMAPDLWRAAIALAGPDEGARRFLAAHADLVDAVPVPGDPADLDTPDDLARWTSR</sequence>
<evidence type="ECO:0000259" key="2">
    <source>
        <dbReference type="Pfam" id="PF12804"/>
    </source>
</evidence>
<evidence type="ECO:0000313" key="4">
    <source>
        <dbReference type="Proteomes" id="UP000179627"/>
    </source>
</evidence>
<evidence type="ECO:0000313" key="3">
    <source>
        <dbReference type="EMBL" id="OHV38715.1"/>
    </source>
</evidence>
<comment type="caution">
    <text evidence="3">The sequence shown here is derived from an EMBL/GenBank/DDBJ whole genome shotgun (WGS) entry which is preliminary data.</text>
</comment>
<evidence type="ECO:0000256" key="1">
    <source>
        <dbReference type="SAM" id="MobiDB-lite"/>
    </source>
</evidence>
<organism evidence="3 4">
    <name type="scientific">Parafrankia colletiae</name>
    <dbReference type="NCBI Taxonomy" id="573497"/>
    <lineage>
        <taxon>Bacteria</taxon>
        <taxon>Bacillati</taxon>
        <taxon>Actinomycetota</taxon>
        <taxon>Actinomycetes</taxon>
        <taxon>Frankiales</taxon>
        <taxon>Frankiaceae</taxon>
        <taxon>Parafrankia</taxon>
    </lineage>
</organism>
<accession>A0A1S1QZL6</accession>
<dbReference type="AlphaFoldDB" id="A0A1S1QZL6"/>
<protein>
    <submittedName>
        <fullName evidence="3">Molybdenum cofactor biosynthesis protein</fullName>
    </submittedName>
</protein>
<name>A0A1S1QZL6_9ACTN</name>
<dbReference type="InterPro" id="IPR025877">
    <property type="entry name" value="MobA-like_NTP_Trfase"/>
</dbReference>
<feature type="region of interest" description="Disordered" evidence="1">
    <location>
        <begin position="1"/>
        <end position="28"/>
    </location>
</feature>
<dbReference type="OrthoDB" id="4427994at2"/>
<dbReference type="GO" id="GO:0016779">
    <property type="term" value="F:nucleotidyltransferase activity"/>
    <property type="evidence" value="ECO:0007669"/>
    <property type="project" value="UniProtKB-ARBA"/>
</dbReference>
<dbReference type="RefSeq" id="WP_071083753.1">
    <property type="nucleotide sequence ID" value="NZ_MBLM01000108.1"/>
</dbReference>
<dbReference type="PANTHER" id="PTHR43777">
    <property type="entry name" value="MOLYBDENUM COFACTOR CYTIDYLYLTRANSFERASE"/>
    <property type="match status" value="1"/>
</dbReference>
<feature type="compositionally biased region" description="Low complexity" evidence="1">
    <location>
        <begin position="1"/>
        <end position="12"/>
    </location>
</feature>
<reference evidence="4" key="1">
    <citation type="submission" date="2016-07" db="EMBL/GenBank/DDBJ databases">
        <title>Sequence Frankia sp. strain CcI1.17.</title>
        <authorList>
            <person name="Ghodhbane-Gtari F."/>
            <person name="Swanson E."/>
            <person name="Gueddou A."/>
            <person name="Morris K."/>
            <person name="Hezbri K."/>
            <person name="Ktari A."/>
            <person name="Nouioui I."/>
            <person name="Abebe-Akele F."/>
            <person name="Simpson S."/>
            <person name="Thomas K."/>
            <person name="Gtari M."/>
            <person name="Tisa L.S."/>
            <person name="Hurst S."/>
        </authorList>
    </citation>
    <scope>NUCLEOTIDE SEQUENCE [LARGE SCALE GENOMIC DNA]</scope>
    <source>
        <strain evidence="4">Cc1.17</strain>
    </source>
</reference>
<dbReference type="EMBL" id="MBLM01000108">
    <property type="protein sequence ID" value="OHV38715.1"/>
    <property type="molecule type" value="Genomic_DNA"/>
</dbReference>
<dbReference type="Proteomes" id="UP000179627">
    <property type="component" value="Unassembled WGS sequence"/>
</dbReference>
<dbReference type="PANTHER" id="PTHR43777:SF1">
    <property type="entry name" value="MOLYBDENUM COFACTOR CYTIDYLYLTRANSFERASE"/>
    <property type="match status" value="1"/>
</dbReference>
<dbReference type="Pfam" id="PF12804">
    <property type="entry name" value="NTP_transf_3"/>
    <property type="match status" value="1"/>
</dbReference>
<feature type="compositionally biased region" description="Pro residues" evidence="1">
    <location>
        <begin position="13"/>
        <end position="25"/>
    </location>
</feature>